<dbReference type="InterPro" id="IPR027417">
    <property type="entry name" value="P-loop_NTPase"/>
</dbReference>
<dbReference type="PANTHER" id="PTHR43581:SF4">
    <property type="entry name" value="ATP_GTP PHOSPHATASE"/>
    <property type="match status" value="1"/>
</dbReference>
<dbReference type="Proteomes" id="UP001487296">
    <property type="component" value="Unassembled WGS sequence"/>
</dbReference>
<dbReference type="PANTHER" id="PTHR43581">
    <property type="entry name" value="ATP/GTP PHOSPHATASE"/>
    <property type="match status" value="1"/>
</dbReference>
<dbReference type="Pfam" id="PF13175">
    <property type="entry name" value="AAA_15"/>
    <property type="match status" value="1"/>
</dbReference>
<protein>
    <submittedName>
        <fullName evidence="2">AAA family ATPase</fullName>
    </submittedName>
</protein>
<dbReference type="InterPro" id="IPR041685">
    <property type="entry name" value="AAA_GajA/Old/RecF-like"/>
</dbReference>
<dbReference type="Gene3D" id="3.40.50.300">
    <property type="entry name" value="P-loop containing nucleotide triphosphate hydrolases"/>
    <property type="match status" value="1"/>
</dbReference>
<evidence type="ECO:0000313" key="3">
    <source>
        <dbReference type="Proteomes" id="UP001487296"/>
    </source>
</evidence>
<sequence length="408" mass="46524">MDIRILIDKLGPITNSEITLKPFMVFTGESGLGKSYTAFLVYNLTSALTAIRMQEFVEQKVKGNKLELDVKFKDFRLWLNNNTSAYLGYLLGYSDFSCHVNYVFDLDDDMPLHVKCLDDDETTSFSRCSMNGKTEVFPMHLADQTLLMSITLNKYLAEKIFNQPYFFQLLLPPARAAFIGSNTTTPIGMYREFLRQFDDLKTPSRVASPDIQLYSNYIARLVDGKIVVENGNIFIVFESGAKIPVSAAASSVKELMPFLLMLQNGKSLYNSMLFEEPEAHVHPKKQSLVMDMLARCINNGMMIQMTTHSDYMLNRMNQLLMLGEIRKVSPQTFDKFCEDHHHNKKLYLDRSKVGSCYFKREGEKVTIEEQQPTVGLPLTTFDETVRQQIDLSATLDELAESIGIDINM</sequence>
<accession>A0ABV1FS44</accession>
<gene>
    <name evidence="2" type="ORF">AAAT34_09185</name>
</gene>
<evidence type="ECO:0000313" key="2">
    <source>
        <dbReference type="EMBL" id="MEQ2487222.1"/>
    </source>
</evidence>
<feature type="domain" description="Endonuclease GajA/Old nuclease/RecF-like AAA" evidence="1">
    <location>
        <begin position="228"/>
        <end position="312"/>
    </location>
</feature>
<organism evidence="2 3">
    <name type="scientific">Hallella faecis</name>
    <dbReference type="NCBI Taxonomy" id="2841596"/>
    <lineage>
        <taxon>Bacteria</taxon>
        <taxon>Pseudomonadati</taxon>
        <taxon>Bacteroidota</taxon>
        <taxon>Bacteroidia</taxon>
        <taxon>Bacteroidales</taxon>
        <taxon>Prevotellaceae</taxon>
        <taxon>Hallella</taxon>
    </lineage>
</organism>
<proteinExistence type="predicted"/>
<dbReference type="EMBL" id="JBBNFP010000036">
    <property type="protein sequence ID" value="MEQ2487222.1"/>
    <property type="molecule type" value="Genomic_DNA"/>
</dbReference>
<reference evidence="2 3" key="1">
    <citation type="submission" date="2024-04" db="EMBL/GenBank/DDBJ databases">
        <title>Human intestinal bacterial collection.</title>
        <authorList>
            <person name="Pauvert C."/>
            <person name="Hitch T.C.A."/>
            <person name="Clavel T."/>
        </authorList>
    </citation>
    <scope>NUCLEOTIDE SEQUENCE [LARGE SCALE GENOMIC DNA]</scope>
    <source>
        <strain evidence="2 3">CLA-AA-H145</strain>
    </source>
</reference>
<dbReference type="SUPFAM" id="SSF52540">
    <property type="entry name" value="P-loop containing nucleoside triphosphate hydrolases"/>
    <property type="match status" value="1"/>
</dbReference>
<name>A0ABV1FS44_9BACT</name>
<dbReference type="InterPro" id="IPR051396">
    <property type="entry name" value="Bact_Antivir_Def_Nuclease"/>
</dbReference>
<comment type="caution">
    <text evidence="2">The sequence shown here is derived from an EMBL/GenBank/DDBJ whole genome shotgun (WGS) entry which is preliminary data.</text>
</comment>
<dbReference type="RefSeq" id="WP_215760253.1">
    <property type="nucleotide sequence ID" value="NZ_JAHKBE010000036.1"/>
</dbReference>
<evidence type="ECO:0000259" key="1">
    <source>
        <dbReference type="Pfam" id="PF13175"/>
    </source>
</evidence>
<keyword evidence="3" id="KW-1185">Reference proteome</keyword>